<keyword evidence="2" id="KW-1185">Reference proteome</keyword>
<dbReference type="AlphaFoldDB" id="A0A813FTK2"/>
<dbReference type="OrthoDB" id="10329332at2759"/>
<sequence length="152" mass="16723">MDRKLQSILLLRDGRFASVGTSDFQSTIDSQPNLQACHCIVANSLLDLVARGQDSASRRILRTSLPELNTKQCRRVSDCSIARKAGFSASLRSVRAPRVADRSQKESLLGRFVLAEWAAGCLAACSRIMNTWLIRCGGKMSMPVRDPSLDIL</sequence>
<evidence type="ECO:0000313" key="1">
    <source>
        <dbReference type="EMBL" id="CAE8617714.1"/>
    </source>
</evidence>
<proteinExistence type="predicted"/>
<name>A0A813FTK2_POLGL</name>
<protein>
    <submittedName>
        <fullName evidence="1">Uncharacterized protein</fullName>
    </submittedName>
</protein>
<dbReference type="EMBL" id="CAJNNV010026261">
    <property type="protein sequence ID" value="CAE8617714.1"/>
    <property type="molecule type" value="Genomic_DNA"/>
</dbReference>
<evidence type="ECO:0000313" key="2">
    <source>
        <dbReference type="Proteomes" id="UP000654075"/>
    </source>
</evidence>
<dbReference type="Proteomes" id="UP000654075">
    <property type="component" value="Unassembled WGS sequence"/>
</dbReference>
<comment type="caution">
    <text evidence="1">The sequence shown here is derived from an EMBL/GenBank/DDBJ whole genome shotgun (WGS) entry which is preliminary data.</text>
</comment>
<gene>
    <name evidence="1" type="ORF">PGLA1383_LOCUS35374</name>
</gene>
<organism evidence="1 2">
    <name type="scientific">Polarella glacialis</name>
    <name type="common">Dinoflagellate</name>
    <dbReference type="NCBI Taxonomy" id="89957"/>
    <lineage>
        <taxon>Eukaryota</taxon>
        <taxon>Sar</taxon>
        <taxon>Alveolata</taxon>
        <taxon>Dinophyceae</taxon>
        <taxon>Suessiales</taxon>
        <taxon>Suessiaceae</taxon>
        <taxon>Polarella</taxon>
    </lineage>
</organism>
<accession>A0A813FTK2</accession>
<reference evidence="1" key="1">
    <citation type="submission" date="2021-02" db="EMBL/GenBank/DDBJ databases">
        <authorList>
            <person name="Dougan E. K."/>
            <person name="Rhodes N."/>
            <person name="Thang M."/>
            <person name="Chan C."/>
        </authorList>
    </citation>
    <scope>NUCLEOTIDE SEQUENCE</scope>
</reference>